<feature type="domain" description="HTH marR-type" evidence="2">
    <location>
        <begin position="1"/>
        <end position="138"/>
    </location>
</feature>
<keyword evidence="1" id="KW-0808">Transferase</keyword>
<dbReference type="PANTHER" id="PTHR13947">
    <property type="entry name" value="GNAT FAMILY N-ACETYLTRANSFERASE"/>
    <property type="match status" value="1"/>
</dbReference>
<dbReference type="InterPro" id="IPR000182">
    <property type="entry name" value="GNAT_dom"/>
</dbReference>
<dbReference type="Pfam" id="PF00583">
    <property type="entry name" value="Acetyltransf_1"/>
    <property type="match status" value="1"/>
</dbReference>
<dbReference type="Gene3D" id="1.10.10.10">
    <property type="entry name" value="Winged helix-like DNA-binding domain superfamily/Winged helix DNA-binding domain"/>
    <property type="match status" value="1"/>
</dbReference>
<dbReference type="SUPFAM" id="SSF46785">
    <property type="entry name" value="Winged helix' DNA-binding domain"/>
    <property type="match status" value="1"/>
</dbReference>
<evidence type="ECO:0000313" key="5">
    <source>
        <dbReference type="Proteomes" id="UP000249524"/>
    </source>
</evidence>
<sequence>MTELDTVAAIRRFNRFYTRAIGVLDRAYLGGPYTVTEARVLYEIAQTDGVTPGAICAALALDAGYVSRIVARYEREGLVSRARSPSDGRSVLLRLTPAGREAFLALDARSAGKAASLVERLTATDRSRLAAALDQAQVLLDPPAKPTPAILRAHRPGDMGWVIEQHALIYGREYGWGAGIEAVTARICADFLEKHDPGRERCWIAERGGERIGSVFLVKESEDVARLRLLLLTPGARGLGLGRRLVEDCVAFAREAGYREIVLWTHAVLTAARAIYASVGFQIEETWTHDEFGKPEVSETWRLTL</sequence>
<evidence type="ECO:0000313" key="4">
    <source>
        <dbReference type="EMBL" id="RAK67877.1"/>
    </source>
</evidence>
<dbReference type="InterPro" id="IPR036390">
    <property type="entry name" value="WH_DNA-bd_sf"/>
</dbReference>
<feature type="domain" description="N-acetyltransferase" evidence="3">
    <location>
        <begin position="149"/>
        <end position="304"/>
    </location>
</feature>
<dbReference type="PROSITE" id="PS50995">
    <property type="entry name" value="HTH_MARR_2"/>
    <property type="match status" value="1"/>
</dbReference>
<dbReference type="InterPro" id="IPR036388">
    <property type="entry name" value="WH-like_DNA-bd_sf"/>
</dbReference>
<dbReference type="InterPro" id="IPR016181">
    <property type="entry name" value="Acyl_CoA_acyltransferase"/>
</dbReference>
<dbReference type="Pfam" id="PF12802">
    <property type="entry name" value="MarR_2"/>
    <property type="match status" value="1"/>
</dbReference>
<gene>
    <name evidence="4" type="ORF">DJ019_05615</name>
</gene>
<dbReference type="PROSITE" id="PS51186">
    <property type="entry name" value="GNAT"/>
    <property type="match status" value="1"/>
</dbReference>
<dbReference type="Proteomes" id="UP000249524">
    <property type="component" value="Unassembled WGS sequence"/>
</dbReference>
<name>A0A328BLN3_9CAUL</name>
<dbReference type="EMBL" id="QFYS01000002">
    <property type="protein sequence ID" value="RAK67877.1"/>
    <property type="molecule type" value="Genomic_DNA"/>
</dbReference>
<organism evidence="4 5">
    <name type="scientific">Phenylobacterium kunshanense</name>
    <dbReference type="NCBI Taxonomy" id="1445034"/>
    <lineage>
        <taxon>Bacteria</taxon>
        <taxon>Pseudomonadati</taxon>
        <taxon>Pseudomonadota</taxon>
        <taxon>Alphaproteobacteria</taxon>
        <taxon>Caulobacterales</taxon>
        <taxon>Caulobacteraceae</taxon>
        <taxon>Phenylobacterium</taxon>
    </lineage>
</organism>
<dbReference type="AlphaFoldDB" id="A0A328BLN3"/>
<dbReference type="CDD" id="cd04301">
    <property type="entry name" value="NAT_SF"/>
    <property type="match status" value="1"/>
</dbReference>
<dbReference type="PANTHER" id="PTHR13947:SF37">
    <property type="entry name" value="LD18367P"/>
    <property type="match status" value="1"/>
</dbReference>
<dbReference type="GO" id="GO:0003700">
    <property type="term" value="F:DNA-binding transcription factor activity"/>
    <property type="evidence" value="ECO:0007669"/>
    <property type="project" value="InterPro"/>
</dbReference>
<dbReference type="InterPro" id="IPR000835">
    <property type="entry name" value="HTH_MarR-typ"/>
</dbReference>
<comment type="caution">
    <text evidence="4">The sequence shown here is derived from an EMBL/GenBank/DDBJ whole genome shotgun (WGS) entry which is preliminary data.</text>
</comment>
<evidence type="ECO:0000256" key="1">
    <source>
        <dbReference type="ARBA" id="ARBA00022679"/>
    </source>
</evidence>
<dbReference type="GO" id="GO:0008080">
    <property type="term" value="F:N-acetyltransferase activity"/>
    <property type="evidence" value="ECO:0007669"/>
    <property type="project" value="InterPro"/>
</dbReference>
<dbReference type="Gene3D" id="3.40.630.30">
    <property type="match status" value="1"/>
</dbReference>
<keyword evidence="5" id="KW-1185">Reference proteome</keyword>
<dbReference type="RefSeq" id="WP_111275486.1">
    <property type="nucleotide sequence ID" value="NZ_QFYS01000002.1"/>
</dbReference>
<proteinExistence type="predicted"/>
<dbReference type="SUPFAM" id="SSF55729">
    <property type="entry name" value="Acyl-CoA N-acyltransferases (Nat)"/>
    <property type="match status" value="1"/>
</dbReference>
<reference evidence="4 5" key="1">
    <citation type="submission" date="2018-05" db="EMBL/GenBank/DDBJ databases">
        <authorList>
            <person name="Lanie J.A."/>
            <person name="Ng W.-L."/>
            <person name="Kazmierczak K.M."/>
            <person name="Andrzejewski T.M."/>
            <person name="Davidsen T.M."/>
            <person name="Wayne K.J."/>
            <person name="Tettelin H."/>
            <person name="Glass J.I."/>
            <person name="Rusch D."/>
            <person name="Podicherti R."/>
            <person name="Tsui H.-C.T."/>
            <person name="Winkler M.E."/>
        </authorList>
    </citation>
    <scope>NUCLEOTIDE SEQUENCE [LARGE SCALE GENOMIC DNA]</scope>
    <source>
        <strain evidence="4 5">BUT-10</strain>
    </source>
</reference>
<dbReference type="SMART" id="SM00347">
    <property type="entry name" value="HTH_MARR"/>
    <property type="match status" value="1"/>
</dbReference>
<evidence type="ECO:0000259" key="3">
    <source>
        <dbReference type="PROSITE" id="PS51186"/>
    </source>
</evidence>
<dbReference type="OrthoDB" id="273614at2"/>
<accession>A0A328BLN3</accession>
<dbReference type="InterPro" id="IPR050769">
    <property type="entry name" value="NAT_camello-type"/>
</dbReference>
<evidence type="ECO:0000259" key="2">
    <source>
        <dbReference type="PROSITE" id="PS50995"/>
    </source>
</evidence>
<protein>
    <submittedName>
        <fullName evidence="4">MarR family transcriptional regulator</fullName>
    </submittedName>
</protein>